<dbReference type="GO" id="GO:0071897">
    <property type="term" value="P:DNA biosynthetic process"/>
    <property type="evidence" value="ECO:0007669"/>
    <property type="project" value="UniProtKB-ARBA"/>
</dbReference>
<dbReference type="SUPFAM" id="SSF56672">
    <property type="entry name" value="DNA/RNA polymerases"/>
    <property type="match status" value="1"/>
</dbReference>
<name>A0A7R8H7N2_LEPSM</name>
<organism evidence="1 2">
    <name type="scientific">Lepeophtheirus salmonis</name>
    <name type="common">Salmon louse</name>
    <name type="synonym">Caligus salmonis</name>
    <dbReference type="NCBI Taxonomy" id="72036"/>
    <lineage>
        <taxon>Eukaryota</taxon>
        <taxon>Metazoa</taxon>
        <taxon>Ecdysozoa</taxon>
        <taxon>Arthropoda</taxon>
        <taxon>Crustacea</taxon>
        <taxon>Multicrustacea</taxon>
        <taxon>Hexanauplia</taxon>
        <taxon>Copepoda</taxon>
        <taxon>Siphonostomatoida</taxon>
        <taxon>Caligidae</taxon>
        <taxon>Lepeophtheirus</taxon>
    </lineage>
</organism>
<dbReference type="InterPro" id="IPR043502">
    <property type="entry name" value="DNA/RNA_pol_sf"/>
</dbReference>
<dbReference type="InterPro" id="IPR043128">
    <property type="entry name" value="Rev_trsase/Diguanyl_cyclase"/>
</dbReference>
<accession>A0A7R8H7N2</accession>
<dbReference type="Gene3D" id="3.30.70.270">
    <property type="match status" value="1"/>
</dbReference>
<evidence type="ECO:0000313" key="1">
    <source>
        <dbReference type="EMBL" id="CAF2924162.1"/>
    </source>
</evidence>
<dbReference type="EMBL" id="HG994583">
    <property type="protein sequence ID" value="CAF2924162.1"/>
    <property type="molecule type" value="Genomic_DNA"/>
</dbReference>
<dbReference type="Gene3D" id="3.10.10.10">
    <property type="entry name" value="HIV Type 1 Reverse Transcriptase, subunit A, domain 1"/>
    <property type="match status" value="1"/>
</dbReference>
<proteinExistence type="predicted"/>
<keyword evidence="2" id="KW-1185">Reference proteome</keyword>
<dbReference type="AlphaFoldDB" id="A0A7R8H7N2"/>
<sequence length="141" mass="16233">MVTKTNGNWIPCGNFRRLNNVTVPDRYPFLNIQAYTTHLASFSIFSQVDVFKGYHQFKKKQRNFTRWLTQCTTSKHLQQLPRGEGARVSINTWKIRDSYTKFCTTQGDSLQGVSLQNQTGPRIDPLIIEPYKSGEDQSEIG</sequence>
<dbReference type="Proteomes" id="UP000675881">
    <property type="component" value="Chromosome 4"/>
</dbReference>
<protein>
    <submittedName>
        <fullName evidence="1">(salmon louse) hypothetical protein</fullName>
    </submittedName>
</protein>
<gene>
    <name evidence="1" type="ORF">LSAA_8423</name>
</gene>
<evidence type="ECO:0000313" key="2">
    <source>
        <dbReference type="Proteomes" id="UP000675881"/>
    </source>
</evidence>
<reference evidence="1" key="1">
    <citation type="submission" date="2021-02" db="EMBL/GenBank/DDBJ databases">
        <authorList>
            <person name="Bekaert M."/>
        </authorList>
    </citation>
    <scope>NUCLEOTIDE SEQUENCE</scope>
    <source>
        <strain evidence="1">IoA-00</strain>
    </source>
</reference>